<keyword evidence="8" id="KW-1133">Transmembrane helix</keyword>
<evidence type="ECO:0000313" key="11">
    <source>
        <dbReference type="Proteomes" id="UP000034235"/>
    </source>
</evidence>
<feature type="transmembrane region" description="Helical" evidence="8">
    <location>
        <begin position="265"/>
        <end position="283"/>
    </location>
</feature>
<evidence type="ECO:0000256" key="6">
    <source>
        <dbReference type="ARBA" id="ARBA00023012"/>
    </source>
</evidence>
<dbReference type="SMART" id="SM00387">
    <property type="entry name" value="HATPase_c"/>
    <property type="match status" value="1"/>
</dbReference>
<dbReference type="Proteomes" id="UP000034235">
    <property type="component" value="Unassembled WGS sequence"/>
</dbReference>
<dbReference type="EMBL" id="LBUP01000008">
    <property type="protein sequence ID" value="KKQ65808.1"/>
    <property type="molecule type" value="Genomic_DNA"/>
</dbReference>
<comment type="catalytic activity">
    <reaction evidence="1">
        <text>ATP + protein L-histidine = ADP + protein N-phospho-L-histidine.</text>
        <dbReference type="EC" id="2.7.13.3"/>
    </reaction>
</comment>
<dbReference type="Gene3D" id="3.30.450.40">
    <property type="match status" value="1"/>
</dbReference>
<dbReference type="SMART" id="SM00388">
    <property type="entry name" value="HisKA"/>
    <property type="match status" value="1"/>
</dbReference>
<dbReference type="GO" id="GO:0005886">
    <property type="term" value="C:plasma membrane"/>
    <property type="evidence" value="ECO:0007669"/>
    <property type="project" value="TreeGrafter"/>
</dbReference>
<dbReference type="SUPFAM" id="SSF47384">
    <property type="entry name" value="Homodimeric domain of signal transducing histidine kinase"/>
    <property type="match status" value="1"/>
</dbReference>
<sequence length="748" mass="83121">MDLIGLLLILSLLFNAGLVLFVHSRSSRNTANLIFEAVIYILILWHMGMIFFRVVPLESSINLAKILYFAASFTAPSFLLFSLYFPQEKPSKYLVAVVALLTGIVAFLTLSPSVIIKDVLFVPGEERKIIFGPAYPLYIVHVAGLFTAFYGVLIYKLQKYQQKSALIKLQIQYLLLSTSLVSFLAMVTNLFLPTIGIFRFNWLGQVLTTFWVAGISYAIVRHRLMDIRLVVARTVAYTIIITLIGVFYVASAFIISSIFLGFDVAGNQLILYAFLTIIVALSFEKLKRQVEKFTDSIFFKGQYNPNAVLSKIGHVMSTTIDLPTVTTQILQTLVFEMRISKGAFILLEGGKIYDVISTGFTGRSVFDMQISNFLNLPDDLIVFDELEEGTLKEWMRTWGISVARVLKVNEEKVGLLILGDKASGETYSLEDLRLISILAPEVAVAIQNSKSYDKIKKFNVTLSQEVDKATADLIKTSRQLESANLKLMELDRLKDDFVSVASHELRTPMTAIRSYAWMALNRSDVPLSAKLKKYLNRTLISTERLINLVNDMLNISRIESGKVEVVPGPFSIQRLSGDVLNEVLEKAQEKNLHLHLLNSQVPAVFADEDKVHQILLNLIGNAIKFTPVGGEITVSFFCDGSTVETSIKDNGLGIVKDDMPKLFKKFNRLDNSFVGAATAAGGTGLGLYICKELVNLMSGQIWVKSEGLGKGSVFTFSLPVATKENLAHGGDFTRQVDGTPKMLEPVAV</sequence>
<keyword evidence="6" id="KW-0902">Two-component regulatory system</keyword>
<dbReference type="PANTHER" id="PTHR43047">
    <property type="entry name" value="TWO-COMPONENT HISTIDINE PROTEIN KINASE"/>
    <property type="match status" value="1"/>
</dbReference>
<feature type="transmembrane region" description="Helical" evidence="8">
    <location>
        <begin position="93"/>
        <end position="115"/>
    </location>
</feature>
<feature type="transmembrane region" description="Helical" evidence="8">
    <location>
        <begin position="202"/>
        <end position="220"/>
    </location>
</feature>
<evidence type="ECO:0000256" key="8">
    <source>
        <dbReference type="SAM" id="Phobius"/>
    </source>
</evidence>
<keyword evidence="3" id="KW-0597">Phosphoprotein</keyword>
<organism evidence="10 11">
    <name type="scientific">Candidatus Daviesbacteria bacterium GW2011_GWA2_38_24</name>
    <dbReference type="NCBI Taxonomy" id="1618422"/>
    <lineage>
        <taxon>Bacteria</taxon>
        <taxon>Candidatus Daviesiibacteriota</taxon>
    </lineage>
</organism>
<feature type="transmembrane region" description="Helical" evidence="8">
    <location>
        <begin position="135"/>
        <end position="153"/>
    </location>
</feature>
<proteinExistence type="predicted"/>
<feature type="transmembrane region" description="Helical" evidence="8">
    <location>
        <begin position="6"/>
        <end position="22"/>
    </location>
</feature>
<dbReference type="PRINTS" id="PR00344">
    <property type="entry name" value="BCTRLSENSOR"/>
</dbReference>
<keyword evidence="7 8" id="KW-0472">Membrane</keyword>
<dbReference type="PANTHER" id="PTHR43047:SF72">
    <property type="entry name" value="OSMOSENSING HISTIDINE PROTEIN KINASE SLN1"/>
    <property type="match status" value="1"/>
</dbReference>
<feature type="transmembrane region" description="Helical" evidence="8">
    <location>
        <begin position="173"/>
        <end position="196"/>
    </location>
</feature>
<protein>
    <recommendedName>
        <fullName evidence="2">histidine kinase</fullName>
        <ecNumber evidence="2">2.7.13.3</ecNumber>
    </recommendedName>
</protein>
<dbReference type="Gene3D" id="1.10.287.130">
    <property type="match status" value="1"/>
</dbReference>
<dbReference type="InterPro" id="IPR029016">
    <property type="entry name" value="GAF-like_dom_sf"/>
</dbReference>
<dbReference type="Gene3D" id="3.30.565.10">
    <property type="entry name" value="Histidine kinase-like ATPase, C-terminal domain"/>
    <property type="match status" value="1"/>
</dbReference>
<dbReference type="InterPro" id="IPR005467">
    <property type="entry name" value="His_kinase_dom"/>
</dbReference>
<gene>
    <name evidence="10" type="ORF">US86_C0008G0031</name>
</gene>
<name>A0A0G0JDR4_9BACT</name>
<dbReference type="CDD" id="cd00082">
    <property type="entry name" value="HisKA"/>
    <property type="match status" value="1"/>
</dbReference>
<dbReference type="PROSITE" id="PS50109">
    <property type="entry name" value="HIS_KIN"/>
    <property type="match status" value="1"/>
</dbReference>
<dbReference type="InterPro" id="IPR036097">
    <property type="entry name" value="HisK_dim/P_sf"/>
</dbReference>
<evidence type="ECO:0000259" key="9">
    <source>
        <dbReference type="PROSITE" id="PS50109"/>
    </source>
</evidence>
<evidence type="ECO:0000256" key="3">
    <source>
        <dbReference type="ARBA" id="ARBA00022553"/>
    </source>
</evidence>
<comment type="caution">
    <text evidence="10">The sequence shown here is derived from an EMBL/GenBank/DDBJ whole genome shotgun (WGS) entry which is preliminary data.</text>
</comment>
<feature type="domain" description="Histidine kinase" evidence="9">
    <location>
        <begin position="500"/>
        <end position="722"/>
    </location>
</feature>
<reference evidence="10 11" key="1">
    <citation type="journal article" date="2015" name="Nature">
        <title>rRNA introns, odd ribosomes, and small enigmatic genomes across a large radiation of phyla.</title>
        <authorList>
            <person name="Brown C.T."/>
            <person name="Hug L.A."/>
            <person name="Thomas B.C."/>
            <person name="Sharon I."/>
            <person name="Castelle C.J."/>
            <person name="Singh A."/>
            <person name="Wilkins M.J."/>
            <person name="Williams K.H."/>
            <person name="Banfield J.F."/>
        </authorList>
    </citation>
    <scope>NUCLEOTIDE SEQUENCE [LARGE SCALE GENOMIC DNA]</scope>
</reference>
<dbReference type="FunFam" id="1.10.287.130:FF:000001">
    <property type="entry name" value="Two-component sensor histidine kinase"/>
    <property type="match status" value="1"/>
</dbReference>
<feature type="transmembrane region" description="Helical" evidence="8">
    <location>
        <begin position="66"/>
        <end position="86"/>
    </location>
</feature>
<keyword evidence="5" id="KW-0418">Kinase</keyword>
<evidence type="ECO:0000256" key="7">
    <source>
        <dbReference type="ARBA" id="ARBA00023136"/>
    </source>
</evidence>
<keyword evidence="4" id="KW-0808">Transferase</keyword>
<dbReference type="Pfam" id="PF00512">
    <property type="entry name" value="HisKA"/>
    <property type="match status" value="1"/>
</dbReference>
<feature type="transmembrane region" description="Helical" evidence="8">
    <location>
        <begin position="232"/>
        <end position="259"/>
    </location>
</feature>
<dbReference type="EC" id="2.7.13.3" evidence="2"/>
<dbReference type="FunFam" id="3.30.565.10:FF:000006">
    <property type="entry name" value="Sensor histidine kinase WalK"/>
    <property type="match status" value="1"/>
</dbReference>
<dbReference type="GO" id="GO:0009927">
    <property type="term" value="F:histidine phosphotransfer kinase activity"/>
    <property type="evidence" value="ECO:0007669"/>
    <property type="project" value="TreeGrafter"/>
</dbReference>
<dbReference type="SUPFAM" id="SSF55781">
    <property type="entry name" value="GAF domain-like"/>
    <property type="match status" value="1"/>
</dbReference>
<dbReference type="InterPro" id="IPR004358">
    <property type="entry name" value="Sig_transdc_His_kin-like_C"/>
</dbReference>
<evidence type="ECO:0000256" key="1">
    <source>
        <dbReference type="ARBA" id="ARBA00000085"/>
    </source>
</evidence>
<dbReference type="AlphaFoldDB" id="A0A0G0JDR4"/>
<dbReference type="Pfam" id="PF02518">
    <property type="entry name" value="HATPase_c"/>
    <property type="match status" value="1"/>
</dbReference>
<evidence type="ECO:0000313" key="10">
    <source>
        <dbReference type="EMBL" id="KKQ65808.1"/>
    </source>
</evidence>
<dbReference type="InterPro" id="IPR003594">
    <property type="entry name" value="HATPase_dom"/>
</dbReference>
<evidence type="ECO:0000256" key="4">
    <source>
        <dbReference type="ARBA" id="ARBA00022679"/>
    </source>
</evidence>
<evidence type="ECO:0000256" key="2">
    <source>
        <dbReference type="ARBA" id="ARBA00012438"/>
    </source>
</evidence>
<keyword evidence="8" id="KW-0812">Transmembrane</keyword>
<dbReference type="InterPro" id="IPR036890">
    <property type="entry name" value="HATPase_C_sf"/>
</dbReference>
<feature type="transmembrane region" description="Helical" evidence="8">
    <location>
        <begin position="34"/>
        <end position="54"/>
    </location>
</feature>
<evidence type="ECO:0000256" key="5">
    <source>
        <dbReference type="ARBA" id="ARBA00022777"/>
    </source>
</evidence>
<dbReference type="SUPFAM" id="SSF55874">
    <property type="entry name" value="ATPase domain of HSP90 chaperone/DNA topoisomerase II/histidine kinase"/>
    <property type="match status" value="1"/>
</dbReference>
<dbReference type="GO" id="GO:0000155">
    <property type="term" value="F:phosphorelay sensor kinase activity"/>
    <property type="evidence" value="ECO:0007669"/>
    <property type="project" value="InterPro"/>
</dbReference>
<accession>A0A0G0JDR4</accession>
<dbReference type="InterPro" id="IPR003661">
    <property type="entry name" value="HisK_dim/P_dom"/>
</dbReference>